<evidence type="ECO:0000313" key="2">
    <source>
        <dbReference type="Proteomes" id="UP000010523"/>
    </source>
</evidence>
<dbReference type="Gene3D" id="2.60.40.790">
    <property type="match status" value="1"/>
</dbReference>
<dbReference type="EMBL" id="AFEU01000003">
    <property type="protein sequence ID" value="EIJ78513.1"/>
    <property type="molecule type" value="Genomic_DNA"/>
</dbReference>
<dbReference type="PATRIC" id="fig|997296.3.peg.2784"/>
<dbReference type="eggNOG" id="ENOG50339SJ">
    <property type="taxonomic scope" value="Bacteria"/>
</dbReference>
<keyword evidence="1" id="KW-0946">Virion</keyword>
<name>I3DW92_BACMT</name>
<comment type="caution">
    <text evidence="1">The sequence shown here is derived from an EMBL/GenBank/DDBJ whole genome shotgun (WGS) entry which is preliminary data.</text>
</comment>
<dbReference type="InterPro" id="IPR008978">
    <property type="entry name" value="HSP20-like_chaperone"/>
</dbReference>
<reference evidence="1 2" key="1">
    <citation type="journal article" date="2012" name="Appl. Environ. Microbiol.">
        <title>Genome Sequence of Thermotolerant Bacillus methanolicus: Features and Regulation Related to Methylotrophy and Production of L-Lysine and L-Glutamate from Methanol.</title>
        <authorList>
            <person name="Heggeset T.M."/>
            <person name="Krog A."/>
            <person name="Balzer S."/>
            <person name="Wentzel A."/>
            <person name="Ellingsen T.E."/>
            <person name="Brautaset T."/>
        </authorList>
    </citation>
    <scope>NUCLEOTIDE SEQUENCE [LARGE SCALE GENOMIC DNA]</scope>
    <source>
        <strain evidence="1 2">PB1</strain>
    </source>
</reference>
<dbReference type="CDD" id="cd06464">
    <property type="entry name" value="ACD_sHsps-like"/>
    <property type="match status" value="1"/>
</dbReference>
<dbReference type="AlphaFoldDB" id="I3DW92"/>
<evidence type="ECO:0000313" key="1">
    <source>
        <dbReference type="EMBL" id="EIJ78513.1"/>
    </source>
</evidence>
<gene>
    <name evidence="1" type="ORF">PB1_13184</name>
</gene>
<proteinExistence type="predicted"/>
<dbReference type="Proteomes" id="UP000010523">
    <property type="component" value="Unassembled WGS sequence"/>
</dbReference>
<sequence>MHKLKKKGMYTANDCFERVKMMFPWNLFPFNKEMKNLMQQMKPEEIEKYIKDMMSKMLPQNMQGMVNPSDFLNNLHTGDGFANASTNTDQLRSSVFETHDHIYVRIQIKEEDWLKKMRLYHTSNQIIIEHIPNSNDKHTLTLPALVKKKGATASHKDGMLEIKIPKSIDMQFSEIDIKNFH</sequence>
<protein>
    <submittedName>
        <fullName evidence="1">Spore coat protein</fullName>
    </submittedName>
</protein>
<accession>I3DW92</accession>
<keyword evidence="1" id="KW-0167">Capsid protein</keyword>
<keyword evidence="2" id="KW-1185">Reference proteome</keyword>
<dbReference type="SUPFAM" id="SSF49764">
    <property type="entry name" value="HSP20-like chaperones"/>
    <property type="match status" value="1"/>
</dbReference>
<organism evidence="1 2">
    <name type="scientific">Bacillus methanolicus PB1</name>
    <dbReference type="NCBI Taxonomy" id="997296"/>
    <lineage>
        <taxon>Bacteria</taxon>
        <taxon>Bacillati</taxon>
        <taxon>Bacillota</taxon>
        <taxon>Bacilli</taxon>
        <taxon>Bacillales</taxon>
        <taxon>Bacillaceae</taxon>
        <taxon>Bacillus</taxon>
    </lineage>
</organism>